<comment type="similarity">
    <text evidence="2">Belongs to the FliK family.</text>
</comment>
<dbReference type="EMBL" id="JBHSBU010000001">
    <property type="protein sequence ID" value="MFC4161694.1"/>
    <property type="molecule type" value="Genomic_DNA"/>
</dbReference>
<feature type="region of interest" description="Disordered" evidence="4">
    <location>
        <begin position="391"/>
        <end position="428"/>
    </location>
</feature>
<keyword evidence="6" id="KW-0966">Cell projection</keyword>
<dbReference type="PRINTS" id="PR01007">
    <property type="entry name" value="FLGHOOKFLIK"/>
</dbReference>
<accession>A0ABV8MV98</accession>
<dbReference type="Gene3D" id="3.30.750.140">
    <property type="match status" value="1"/>
</dbReference>
<evidence type="ECO:0000256" key="3">
    <source>
        <dbReference type="ARBA" id="ARBA00022795"/>
    </source>
</evidence>
<feature type="compositionally biased region" description="Polar residues" evidence="4">
    <location>
        <begin position="33"/>
        <end position="53"/>
    </location>
</feature>
<dbReference type="InterPro" id="IPR038610">
    <property type="entry name" value="FliK-like_C_sf"/>
</dbReference>
<keyword evidence="7" id="KW-1185">Reference proteome</keyword>
<reference evidence="7" key="1">
    <citation type="journal article" date="2019" name="Int. J. Syst. Evol. Microbiol.">
        <title>The Global Catalogue of Microorganisms (GCM) 10K type strain sequencing project: providing services to taxonomists for standard genome sequencing and annotation.</title>
        <authorList>
            <consortium name="The Broad Institute Genomics Platform"/>
            <consortium name="The Broad Institute Genome Sequencing Center for Infectious Disease"/>
            <person name="Wu L."/>
            <person name="Ma J."/>
        </authorList>
    </citation>
    <scope>NUCLEOTIDE SEQUENCE [LARGE SCALE GENOMIC DNA]</scope>
    <source>
        <strain evidence="7">LMG 29894</strain>
    </source>
</reference>
<dbReference type="InterPro" id="IPR021136">
    <property type="entry name" value="Flagellar_hook_control-like_C"/>
</dbReference>
<feature type="domain" description="Flagellar hook-length control protein-like C-terminal" evidence="5">
    <location>
        <begin position="313"/>
        <end position="394"/>
    </location>
</feature>
<organism evidence="6 7">
    <name type="scientific">Chitinimonas lacunae</name>
    <dbReference type="NCBI Taxonomy" id="1963018"/>
    <lineage>
        <taxon>Bacteria</taxon>
        <taxon>Pseudomonadati</taxon>
        <taxon>Pseudomonadota</taxon>
        <taxon>Betaproteobacteria</taxon>
        <taxon>Neisseriales</taxon>
        <taxon>Chitinibacteraceae</taxon>
        <taxon>Chitinimonas</taxon>
    </lineage>
</organism>
<dbReference type="InterPro" id="IPR001635">
    <property type="entry name" value="Flag_hook_Flik"/>
</dbReference>
<evidence type="ECO:0000256" key="2">
    <source>
        <dbReference type="ARBA" id="ARBA00009149"/>
    </source>
</evidence>
<evidence type="ECO:0000256" key="1">
    <source>
        <dbReference type="ARBA" id="ARBA00003944"/>
    </source>
</evidence>
<dbReference type="PANTHER" id="PTHR37533">
    <property type="entry name" value="FLAGELLAR HOOK-LENGTH CONTROL PROTEIN"/>
    <property type="match status" value="1"/>
</dbReference>
<comment type="caution">
    <text evidence="6">The sequence shown here is derived from an EMBL/GenBank/DDBJ whole genome shotgun (WGS) entry which is preliminary data.</text>
</comment>
<comment type="function">
    <text evidence="1">Controls the length of the flagellar hook.</text>
</comment>
<name>A0ABV8MV98_9NEIS</name>
<keyword evidence="3" id="KW-1005">Bacterial flagellum biogenesis</keyword>
<sequence length="439" mass="46774">MPAAATSTQMLLNLTANVAQARGRGGNEAGSDFSATFQQQINARQNERLTQVEPTRPRAEQPQRETQVSRPDNGRPATENRPREAEPSESPDNIAPPGGEKSPSNSQETDTAAVDRTAPAERESETVDAAATAAATDSMAQQLSQANAALLLQLQNFVAVRPDVAAAASSQGEAAQSGSPVAQLANVLNALQQIHDQSQAANAPLDVAAKPLPRNELISFKTESLSEALQFAADRQALPADAEASVAPTIDFAELLQRRLPQAEQGAVARPEFALTGMTSRPGEPARQVEATRPQTSLYQPVGSEGWDRALGQKVVMMVDNNHQEVDMQLNPPNLGPLEVKLSLDRNEATLTFVAAHQPVREALQASLPRLNEMLAESGIQLGNVNIELGGRQTEQEREGGQRQGGRGNNGREDESLSTAPPVSRRLAMVGPGNVNLFV</sequence>
<dbReference type="InterPro" id="IPR052563">
    <property type="entry name" value="FliK"/>
</dbReference>
<feature type="region of interest" description="Disordered" evidence="4">
    <location>
        <begin position="22"/>
        <end position="127"/>
    </location>
</feature>
<dbReference type="Proteomes" id="UP001595791">
    <property type="component" value="Unassembled WGS sequence"/>
</dbReference>
<evidence type="ECO:0000313" key="6">
    <source>
        <dbReference type="EMBL" id="MFC4161694.1"/>
    </source>
</evidence>
<proteinExistence type="inferred from homology"/>
<evidence type="ECO:0000256" key="4">
    <source>
        <dbReference type="SAM" id="MobiDB-lite"/>
    </source>
</evidence>
<evidence type="ECO:0000313" key="7">
    <source>
        <dbReference type="Proteomes" id="UP001595791"/>
    </source>
</evidence>
<dbReference type="PANTHER" id="PTHR37533:SF2">
    <property type="entry name" value="FLAGELLAR HOOK-LENGTH CONTROL PROTEIN"/>
    <property type="match status" value="1"/>
</dbReference>
<dbReference type="CDD" id="cd17470">
    <property type="entry name" value="T3SS_Flik_C"/>
    <property type="match status" value="1"/>
</dbReference>
<gene>
    <name evidence="6" type="ORF">ACFOW7_20370</name>
</gene>
<keyword evidence="6" id="KW-0282">Flagellum</keyword>
<protein>
    <submittedName>
        <fullName evidence="6">Flagellar hook-length control protein FliK</fullName>
    </submittedName>
</protein>
<dbReference type="RefSeq" id="WP_378167923.1">
    <property type="nucleotide sequence ID" value="NZ_JBHSBU010000001.1"/>
</dbReference>
<dbReference type="Pfam" id="PF02120">
    <property type="entry name" value="Flg_hook"/>
    <property type="match status" value="1"/>
</dbReference>
<evidence type="ECO:0000259" key="5">
    <source>
        <dbReference type="Pfam" id="PF02120"/>
    </source>
</evidence>
<keyword evidence="6" id="KW-0969">Cilium</keyword>